<gene>
    <name evidence="2" type="ORF">JANAI62_00070</name>
</gene>
<accession>A0ABQ4NG15</accession>
<dbReference type="InterPro" id="IPR051916">
    <property type="entry name" value="GPI-anchor_lipid_remodeler"/>
</dbReference>
<dbReference type="PANTHER" id="PTHR14859">
    <property type="entry name" value="CALCOFLUOR WHITE HYPERSENSITIVE PROTEIN PRECURSOR"/>
    <property type="match status" value="1"/>
</dbReference>
<keyword evidence="2" id="KW-0378">Hydrolase</keyword>
<evidence type="ECO:0000259" key="1">
    <source>
        <dbReference type="Pfam" id="PF03372"/>
    </source>
</evidence>
<evidence type="ECO:0000313" key="3">
    <source>
        <dbReference type="Proteomes" id="UP000786693"/>
    </source>
</evidence>
<comment type="caution">
    <text evidence="2">The sequence shown here is derived from an EMBL/GenBank/DDBJ whole genome shotgun (WGS) entry which is preliminary data.</text>
</comment>
<dbReference type="SUPFAM" id="SSF56219">
    <property type="entry name" value="DNase I-like"/>
    <property type="match status" value="1"/>
</dbReference>
<proteinExistence type="predicted"/>
<sequence>MRVATFNLYQFLEPPNHWYERKDNGRSTHTEDAWQDKTNWIGEQLLRTDADVVAFQEVFSIEALRVLCEQAGYPHFATASEPVQDPEDPEVFFNPVVAIASRFPILRTDPVTVDEGLKAFLPVEDDFSLSRPPVCVVVDTPDFGEVTVYGVHLKSKRPKMDGAPYPDDMPWRDRVYDTMRQMSRGHVWSMLQRGAEAAALYLRAAAQLEAEETRPIIVLGDLNDDSRSVALRAITMADPIYDIGGLSEADWPPGTKAHMHRFRLKDAFHLWPNESGAPRPGTYIFRQEWSTLDYILLSDVFSDLSPNSIGRVTDFDVLTDHMLNDGVGKSRQSDHGIVVAEITPKAQS</sequence>
<dbReference type="Gene3D" id="3.60.10.10">
    <property type="entry name" value="Endonuclease/exonuclease/phosphatase"/>
    <property type="match status" value="1"/>
</dbReference>
<dbReference type="GO" id="GO:0004519">
    <property type="term" value="F:endonuclease activity"/>
    <property type="evidence" value="ECO:0007669"/>
    <property type="project" value="UniProtKB-KW"/>
</dbReference>
<feature type="domain" description="Endonuclease/exonuclease/phosphatase" evidence="1">
    <location>
        <begin position="5"/>
        <end position="302"/>
    </location>
</feature>
<dbReference type="Proteomes" id="UP000786693">
    <property type="component" value="Unassembled WGS sequence"/>
</dbReference>
<name>A0ABQ4NG15_9RHOB</name>
<dbReference type="InterPro" id="IPR036691">
    <property type="entry name" value="Endo/exonu/phosph_ase_sf"/>
</dbReference>
<keyword evidence="2" id="KW-0255">Endonuclease</keyword>
<keyword evidence="2" id="KW-0540">Nuclease</keyword>
<organism evidence="2 3">
    <name type="scientific">Jannaschia pagri</name>
    <dbReference type="NCBI Taxonomy" id="2829797"/>
    <lineage>
        <taxon>Bacteria</taxon>
        <taxon>Pseudomonadati</taxon>
        <taxon>Pseudomonadota</taxon>
        <taxon>Alphaproteobacteria</taxon>
        <taxon>Rhodobacterales</taxon>
        <taxon>Roseobacteraceae</taxon>
        <taxon>Jannaschia</taxon>
    </lineage>
</organism>
<dbReference type="PANTHER" id="PTHR14859:SF15">
    <property type="entry name" value="ENDONUCLEASE_EXONUCLEASE_PHOSPHATASE DOMAIN-CONTAINING PROTEIN"/>
    <property type="match status" value="1"/>
</dbReference>
<protein>
    <submittedName>
        <fullName evidence="2">Endonuclease</fullName>
    </submittedName>
</protein>
<dbReference type="EMBL" id="BPFH01000001">
    <property type="protein sequence ID" value="GIT93384.1"/>
    <property type="molecule type" value="Genomic_DNA"/>
</dbReference>
<dbReference type="RefSeq" id="WP_220746933.1">
    <property type="nucleotide sequence ID" value="NZ_BPFH01000001.1"/>
</dbReference>
<keyword evidence="3" id="KW-1185">Reference proteome</keyword>
<reference evidence="2 3" key="1">
    <citation type="submission" date="2021-05" db="EMBL/GenBank/DDBJ databases">
        <title>Bacteria Genome sequencing.</title>
        <authorList>
            <person name="Takabe Y."/>
            <person name="Nakajima Y."/>
            <person name="Suzuki S."/>
            <person name="Shiozaki T."/>
        </authorList>
    </citation>
    <scope>NUCLEOTIDE SEQUENCE [LARGE SCALE GENOMIC DNA]</scope>
    <source>
        <strain evidence="2 3">AI_62</strain>
    </source>
</reference>
<dbReference type="Pfam" id="PF03372">
    <property type="entry name" value="Exo_endo_phos"/>
    <property type="match status" value="1"/>
</dbReference>
<evidence type="ECO:0000313" key="2">
    <source>
        <dbReference type="EMBL" id="GIT93384.1"/>
    </source>
</evidence>
<dbReference type="InterPro" id="IPR005135">
    <property type="entry name" value="Endo/exonuclease/phosphatase"/>
</dbReference>